<organism evidence="1 2">
    <name type="scientific">Salix viminalis</name>
    <name type="common">Common osier</name>
    <name type="synonym">Basket willow</name>
    <dbReference type="NCBI Taxonomy" id="40686"/>
    <lineage>
        <taxon>Eukaryota</taxon>
        <taxon>Viridiplantae</taxon>
        <taxon>Streptophyta</taxon>
        <taxon>Embryophyta</taxon>
        <taxon>Tracheophyta</taxon>
        <taxon>Spermatophyta</taxon>
        <taxon>Magnoliopsida</taxon>
        <taxon>eudicotyledons</taxon>
        <taxon>Gunneridae</taxon>
        <taxon>Pentapetalae</taxon>
        <taxon>rosids</taxon>
        <taxon>fabids</taxon>
        <taxon>Malpighiales</taxon>
        <taxon>Salicaceae</taxon>
        <taxon>Saliceae</taxon>
        <taxon>Salix</taxon>
    </lineage>
</organism>
<protein>
    <submittedName>
        <fullName evidence="1">Uncharacterized protein</fullName>
    </submittedName>
</protein>
<keyword evidence="2" id="KW-1185">Reference proteome</keyword>
<reference evidence="1" key="1">
    <citation type="submission" date="2022-11" db="EMBL/GenBank/DDBJ databases">
        <authorList>
            <person name="Hyden B.L."/>
            <person name="Feng K."/>
            <person name="Yates T."/>
            <person name="Jawdy S."/>
            <person name="Smart L.B."/>
            <person name="Muchero W."/>
        </authorList>
    </citation>
    <scope>NUCLEOTIDE SEQUENCE</scope>
    <source>
        <tissue evidence="1">Shoot tip</tissue>
    </source>
</reference>
<name>A0A9Q0Q007_SALVM</name>
<sequence length="78" mass="8433">GSGPSSHAVDSRVGSYRCQSGPLDFRVGFRVVPAGNGLSRFFSKIFFRVRGFADDYSLAREVSLARFELSLAGPSGCR</sequence>
<proteinExistence type="predicted"/>
<evidence type="ECO:0000313" key="1">
    <source>
        <dbReference type="EMBL" id="KAJ6697539.1"/>
    </source>
</evidence>
<dbReference type="EMBL" id="JAPFFL010000010">
    <property type="protein sequence ID" value="KAJ6697539.1"/>
    <property type="molecule type" value="Genomic_DNA"/>
</dbReference>
<gene>
    <name evidence="1" type="ORF">OIU85_003867</name>
</gene>
<dbReference type="OrthoDB" id="10535521at2759"/>
<feature type="non-terminal residue" evidence="1">
    <location>
        <position position="1"/>
    </location>
</feature>
<dbReference type="Proteomes" id="UP001151529">
    <property type="component" value="Chromosome 19"/>
</dbReference>
<reference evidence="1" key="2">
    <citation type="journal article" date="2023" name="Int. J. Mol. Sci.">
        <title>De Novo Assembly and Annotation of 11 Diverse Shrub Willow (Salix) Genomes Reveals Novel Gene Organization in Sex-Linked Regions.</title>
        <authorList>
            <person name="Hyden B."/>
            <person name="Feng K."/>
            <person name="Yates T.B."/>
            <person name="Jawdy S."/>
            <person name="Cereghino C."/>
            <person name="Smart L.B."/>
            <person name="Muchero W."/>
        </authorList>
    </citation>
    <scope>NUCLEOTIDE SEQUENCE [LARGE SCALE GENOMIC DNA]</scope>
    <source>
        <tissue evidence="1">Shoot tip</tissue>
    </source>
</reference>
<dbReference type="AlphaFoldDB" id="A0A9Q0Q007"/>
<comment type="caution">
    <text evidence="1">The sequence shown here is derived from an EMBL/GenBank/DDBJ whole genome shotgun (WGS) entry which is preliminary data.</text>
</comment>
<evidence type="ECO:0000313" key="2">
    <source>
        <dbReference type="Proteomes" id="UP001151529"/>
    </source>
</evidence>
<accession>A0A9Q0Q007</accession>